<feature type="region of interest" description="Disordered" evidence="1">
    <location>
        <begin position="1"/>
        <end position="22"/>
    </location>
</feature>
<sequence>METNGEATQGDPYVNPGVLPELRRRRRGQSVIDGSSPGFVPPWLRVSTVRSWPQKHPEHRAAETRRGIYHEWAMQLPRACPRAGDRYHTKAPGHRLLRDGVRRRRLSIERSGLSELSPFDLLPGRCGIRKEPLFNKRGEGGKGVLTWPLCQSGGLYELLRTQLIHSWEDGHHAHLHSTEGVPSEPATTPEKAVASFCGPNPSRRVRTRVFSIGTSGDHTQLEARRDSTNTRL</sequence>
<feature type="compositionally biased region" description="Basic and acidic residues" evidence="1">
    <location>
        <begin position="219"/>
        <end position="232"/>
    </location>
</feature>
<dbReference type="EMBL" id="SRLO01001365">
    <property type="protein sequence ID" value="TNN38526.1"/>
    <property type="molecule type" value="Genomic_DNA"/>
</dbReference>
<proteinExistence type="predicted"/>
<reference evidence="2 3" key="1">
    <citation type="submission" date="2019-03" db="EMBL/GenBank/DDBJ databases">
        <title>First draft genome of Liparis tanakae, snailfish: a comprehensive survey of snailfish specific genes.</title>
        <authorList>
            <person name="Kim W."/>
            <person name="Song I."/>
            <person name="Jeong J.-H."/>
            <person name="Kim D."/>
            <person name="Kim S."/>
            <person name="Ryu S."/>
            <person name="Song J.Y."/>
            <person name="Lee S.K."/>
        </authorList>
    </citation>
    <scope>NUCLEOTIDE SEQUENCE [LARGE SCALE GENOMIC DNA]</scope>
    <source>
        <tissue evidence="2">Muscle</tissue>
    </source>
</reference>
<evidence type="ECO:0000313" key="3">
    <source>
        <dbReference type="Proteomes" id="UP000314294"/>
    </source>
</evidence>
<keyword evidence="3" id="KW-1185">Reference proteome</keyword>
<evidence type="ECO:0000313" key="2">
    <source>
        <dbReference type="EMBL" id="TNN38526.1"/>
    </source>
</evidence>
<dbReference type="Proteomes" id="UP000314294">
    <property type="component" value="Unassembled WGS sequence"/>
</dbReference>
<gene>
    <name evidence="2" type="ORF">EYF80_051307</name>
</gene>
<dbReference type="AlphaFoldDB" id="A0A4Z2FB99"/>
<comment type="caution">
    <text evidence="2">The sequence shown here is derived from an EMBL/GenBank/DDBJ whole genome shotgun (WGS) entry which is preliminary data.</text>
</comment>
<evidence type="ECO:0000256" key="1">
    <source>
        <dbReference type="SAM" id="MobiDB-lite"/>
    </source>
</evidence>
<organism evidence="2 3">
    <name type="scientific">Liparis tanakae</name>
    <name type="common">Tanaka's snailfish</name>
    <dbReference type="NCBI Taxonomy" id="230148"/>
    <lineage>
        <taxon>Eukaryota</taxon>
        <taxon>Metazoa</taxon>
        <taxon>Chordata</taxon>
        <taxon>Craniata</taxon>
        <taxon>Vertebrata</taxon>
        <taxon>Euteleostomi</taxon>
        <taxon>Actinopterygii</taxon>
        <taxon>Neopterygii</taxon>
        <taxon>Teleostei</taxon>
        <taxon>Neoteleostei</taxon>
        <taxon>Acanthomorphata</taxon>
        <taxon>Eupercaria</taxon>
        <taxon>Perciformes</taxon>
        <taxon>Cottioidei</taxon>
        <taxon>Cottales</taxon>
        <taxon>Liparidae</taxon>
        <taxon>Liparis</taxon>
    </lineage>
</organism>
<name>A0A4Z2FB99_9TELE</name>
<accession>A0A4Z2FB99</accession>
<feature type="region of interest" description="Disordered" evidence="1">
    <location>
        <begin position="212"/>
        <end position="232"/>
    </location>
</feature>
<protein>
    <submittedName>
        <fullName evidence="2">Uncharacterized protein</fullName>
    </submittedName>
</protein>